<dbReference type="Gramene" id="Ma11_t00900.1">
    <property type="protein sequence ID" value="Ma11_p00900.1"/>
    <property type="gene ID" value="Ma11_g00900"/>
</dbReference>
<dbReference type="InParanoid" id="A0A804L2U8"/>
<dbReference type="EnsemblPlants" id="Ma11_t00900.1">
    <property type="protein sequence ID" value="Ma11_p00900.1"/>
    <property type="gene ID" value="Ma11_g00900"/>
</dbReference>
<organism evidence="4 5">
    <name type="scientific">Musa acuminata subsp. malaccensis</name>
    <name type="common">Wild banana</name>
    <name type="synonym">Musa malaccensis</name>
    <dbReference type="NCBI Taxonomy" id="214687"/>
    <lineage>
        <taxon>Eukaryota</taxon>
        <taxon>Viridiplantae</taxon>
        <taxon>Streptophyta</taxon>
        <taxon>Embryophyta</taxon>
        <taxon>Tracheophyta</taxon>
        <taxon>Spermatophyta</taxon>
        <taxon>Magnoliopsida</taxon>
        <taxon>Liliopsida</taxon>
        <taxon>Zingiberales</taxon>
        <taxon>Musaceae</taxon>
        <taxon>Musa</taxon>
    </lineage>
</organism>
<dbReference type="InterPro" id="IPR007700">
    <property type="entry name" value="DUF668"/>
</dbReference>
<dbReference type="GO" id="GO:0045927">
    <property type="term" value="P:positive regulation of growth"/>
    <property type="evidence" value="ECO:0007669"/>
    <property type="project" value="InterPro"/>
</dbReference>
<dbReference type="Proteomes" id="UP000012960">
    <property type="component" value="Unplaced"/>
</dbReference>
<reference evidence="3" key="1">
    <citation type="submission" date="2021-03" db="EMBL/GenBank/DDBJ databases">
        <authorList>
            <consortium name="Genoscope - CEA"/>
            <person name="William W."/>
        </authorList>
    </citation>
    <scope>NUCLEOTIDE SEQUENCE</scope>
    <source>
        <strain evidence="3">Doubled-haploid Pahang</strain>
    </source>
</reference>
<dbReference type="AlphaFoldDB" id="A0A804L2U8"/>
<dbReference type="InterPro" id="IPR021864">
    <property type="entry name" value="DUF3475"/>
</dbReference>
<protein>
    <submittedName>
        <fullName evidence="3">(wild Malaysian banana) hypothetical protein</fullName>
    </submittedName>
</protein>
<dbReference type="FunCoup" id="A0A804L2U8">
    <property type="interactions" value="1410"/>
</dbReference>
<dbReference type="Pfam" id="PF11961">
    <property type="entry name" value="DUF3475"/>
    <property type="match status" value="1"/>
</dbReference>
<dbReference type="Pfam" id="PF05003">
    <property type="entry name" value="DUF668"/>
    <property type="match status" value="1"/>
</dbReference>
<feature type="domain" description="DUF668" evidence="1">
    <location>
        <begin position="317"/>
        <end position="405"/>
    </location>
</feature>
<gene>
    <name evidence="3" type="ORF">GSMUA_24490.1</name>
</gene>
<evidence type="ECO:0000259" key="1">
    <source>
        <dbReference type="Pfam" id="PF05003"/>
    </source>
</evidence>
<sequence>MSTMALESWLSRVKSAISTGLDTVRTTVNADAASSILNRKKASSVGILAFEIAGFMSKLLHLWRSLSDAQIARLRNETIALPGIRKIVSDDESFLLGLACAELVESLRLVADSVSMLSQRCSDPALRGFCRSFREFSDFGHDANRWAMGWKEMDSKAKKMDRYVASTAALYKEMDELSEAEHSLRKIVHCGGGYNRIMSTSRLAMVAEIQQKIFWQKQQVKYLKQTSLWSCTFDAVVSLLARSVFTVVARIKHVFLVGSESYPLPRSLSGSAAVYPSSDTVSLPWKFSSGPLVLSSKHEQGGFFETSSTMLAPPPSTLGATALALHYANLIIVLEKMIRSPRAVGAEARDDLYGMLTASVRGQLRARLKGVGWGSARDSGLAAEWRAALARIAEWLGPVAHDTIRWQGERSFERRSAAAPRANVLLLQTLYFANRVKVETAVTELLVGLNYLWRFEREMSALALAADHGGLQH</sequence>
<accession>A0A804L2U8</accession>
<dbReference type="OrthoDB" id="2018987at2759"/>
<proteinExistence type="predicted"/>
<name>A0A804L2U8_MUSAM</name>
<reference evidence="4" key="2">
    <citation type="submission" date="2021-05" db="UniProtKB">
        <authorList>
            <consortium name="EnsemblPlants"/>
        </authorList>
    </citation>
    <scope>IDENTIFICATION</scope>
    <source>
        <strain evidence="4">subsp. malaccensis</strain>
    </source>
</reference>
<evidence type="ECO:0000313" key="4">
    <source>
        <dbReference type="EnsemblPlants" id="Ma11_p00900.1"/>
    </source>
</evidence>
<keyword evidence="5" id="KW-1185">Reference proteome</keyword>
<dbReference type="EMBL" id="HG996475">
    <property type="protein sequence ID" value="CAG1863179.1"/>
    <property type="molecule type" value="Genomic_DNA"/>
</dbReference>
<dbReference type="PANTHER" id="PTHR31371">
    <property type="entry name" value="BNAC09G50660D PROTEIN"/>
    <property type="match status" value="1"/>
</dbReference>
<dbReference type="PANTHER" id="PTHR31371:SF14">
    <property type="entry name" value="SIMILARITY TO UNKNOWN PROTEIN"/>
    <property type="match status" value="1"/>
</dbReference>
<evidence type="ECO:0000313" key="5">
    <source>
        <dbReference type="Proteomes" id="UP000012960"/>
    </source>
</evidence>
<evidence type="ECO:0000313" key="3">
    <source>
        <dbReference type="EMBL" id="CAG1863179.1"/>
    </source>
</evidence>
<evidence type="ECO:0000259" key="2">
    <source>
        <dbReference type="Pfam" id="PF11961"/>
    </source>
</evidence>
<feature type="domain" description="DUF3475" evidence="2">
    <location>
        <begin position="47"/>
        <end position="103"/>
    </location>
</feature>
<dbReference type="OMA" id="HKMDKQV"/>